<keyword evidence="1" id="KW-1133">Transmembrane helix</keyword>
<reference evidence="2 3" key="1">
    <citation type="journal article" date="2022" name="Syst. Appl. Microbiol.">
        <title>Natronocalculus amylovorans gen. nov., sp. nov., and Natranaeroarchaeum aerophilus sp. nov., dominant culturable amylolytic natronoarchaea from hypersaline soda lakes in southwestern Siberia.</title>
        <authorList>
            <person name="Sorokin D.Y."/>
            <person name="Elcheninov A.G."/>
            <person name="Khizhniak T.V."/>
            <person name="Koenen M."/>
            <person name="Bale N.J."/>
            <person name="Damste J.S.S."/>
            <person name="Kublanov I.V."/>
        </authorList>
    </citation>
    <scope>NUCLEOTIDE SEQUENCE [LARGE SCALE GENOMIC DNA]</scope>
    <source>
        <strain evidence="2 3">AArc-St1-1</strain>
    </source>
</reference>
<evidence type="ECO:0000313" key="3">
    <source>
        <dbReference type="Proteomes" id="UP001202674"/>
    </source>
</evidence>
<evidence type="ECO:0000313" key="2">
    <source>
        <dbReference type="EMBL" id="MCL9814348.1"/>
    </source>
</evidence>
<proteinExistence type="predicted"/>
<gene>
    <name evidence="2" type="ORF">AArcSt11_11865</name>
</gene>
<feature type="transmembrane region" description="Helical" evidence="1">
    <location>
        <begin position="284"/>
        <end position="303"/>
    </location>
</feature>
<protein>
    <submittedName>
        <fullName evidence="2">E3 ubiquitin ligase family protein</fullName>
    </submittedName>
</protein>
<evidence type="ECO:0000256" key="1">
    <source>
        <dbReference type="SAM" id="Phobius"/>
    </source>
</evidence>
<sequence>MADFVVVLLVESIMWPLLLVPLGLYIGYVGLRKYQTSQLIANTPTQKARSVAGGRAELEGKAVPANGTVPKPLSDGDCVYGQYEVQERRIIRIPTGKNRKSMRIPVWVTVGRGDIGQPFYIEDDTGRVPVDPSDLDLLVENGTGTRTARTDERTPPDVQQFEEHHDIDGDNKGFIERTKDDFHPTNISVRTLLKYWAYVSSPFLNLFMSLGLFSRQRRRYVERYIEPGEEIYVFGNAREQENKAADAIETEDRLLITKDEMTNRFVVSDSGTEDTTVQTLRRQAPVWLASGGILNVFGVYLLVTGLL</sequence>
<dbReference type="Proteomes" id="UP001202674">
    <property type="component" value="Unassembled WGS sequence"/>
</dbReference>
<feature type="transmembrane region" description="Helical" evidence="1">
    <location>
        <begin position="195"/>
        <end position="214"/>
    </location>
</feature>
<dbReference type="RefSeq" id="WP_250597299.1">
    <property type="nucleotide sequence ID" value="NZ_JAKRVY010000006.1"/>
</dbReference>
<dbReference type="AlphaFoldDB" id="A0AAE3K5V6"/>
<keyword evidence="1" id="KW-0812">Transmembrane</keyword>
<keyword evidence="3" id="KW-1185">Reference proteome</keyword>
<comment type="caution">
    <text evidence="2">The sequence shown here is derived from an EMBL/GenBank/DDBJ whole genome shotgun (WGS) entry which is preliminary data.</text>
</comment>
<accession>A0AAE3K5V6</accession>
<feature type="transmembrane region" description="Helical" evidence="1">
    <location>
        <begin position="12"/>
        <end position="31"/>
    </location>
</feature>
<name>A0AAE3K5V6_9EURY</name>
<organism evidence="2 3">
    <name type="scientific">Natranaeroarchaeum aerophilus</name>
    <dbReference type="NCBI Taxonomy" id="2917711"/>
    <lineage>
        <taxon>Archaea</taxon>
        <taxon>Methanobacteriati</taxon>
        <taxon>Methanobacteriota</taxon>
        <taxon>Stenosarchaea group</taxon>
        <taxon>Halobacteria</taxon>
        <taxon>Halobacteriales</taxon>
        <taxon>Natronoarchaeaceae</taxon>
        <taxon>Natranaeroarchaeum</taxon>
    </lineage>
</organism>
<keyword evidence="1" id="KW-0472">Membrane</keyword>
<dbReference type="EMBL" id="JAKRVY010000006">
    <property type="protein sequence ID" value="MCL9814348.1"/>
    <property type="molecule type" value="Genomic_DNA"/>
</dbReference>